<proteinExistence type="predicted"/>
<comment type="caution">
    <text evidence="1">The sequence shown here is derived from an EMBL/GenBank/DDBJ whole genome shotgun (WGS) entry which is preliminary data.</text>
</comment>
<evidence type="ECO:0000313" key="1">
    <source>
        <dbReference type="EMBL" id="KAJ8686942.1"/>
    </source>
</evidence>
<gene>
    <name evidence="1" type="ORF">QAD02_022736</name>
</gene>
<protein>
    <submittedName>
        <fullName evidence="1">Uncharacterized protein</fullName>
    </submittedName>
</protein>
<organism evidence="1 2">
    <name type="scientific">Eretmocerus hayati</name>
    <dbReference type="NCBI Taxonomy" id="131215"/>
    <lineage>
        <taxon>Eukaryota</taxon>
        <taxon>Metazoa</taxon>
        <taxon>Ecdysozoa</taxon>
        <taxon>Arthropoda</taxon>
        <taxon>Hexapoda</taxon>
        <taxon>Insecta</taxon>
        <taxon>Pterygota</taxon>
        <taxon>Neoptera</taxon>
        <taxon>Endopterygota</taxon>
        <taxon>Hymenoptera</taxon>
        <taxon>Apocrita</taxon>
        <taxon>Proctotrupomorpha</taxon>
        <taxon>Chalcidoidea</taxon>
        <taxon>Aphelinidae</taxon>
        <taxon>Aphelininae</taxon>
        <taxon>Eretmocerus</taxon>
    </lineage>
</organism>
<keyword evidence="2" id="KW-1185">Reference proteome</keyword>
<name>A0ACC2PU69_9HYME</name>
<evidence type="ECO:0000313" key="2">
    <source>
        <dbReference type="Proteomes" id="UP001239111"/>
    </source>
</evidence>
<accession>A0ACC2PU69</accession>
<dbReference type="Proteomes" id="UP001239111">
    <property type="component" value="Chromosome 1"/>
</dbReference>
<reference evidence="1" key="1">
    <citation type="submission" date="2023-04" db="EMBL/GenBank/DDBJ databases">
        <title>A chromosome-level genome assembly of the parasitoid wasp Eretmocerus hayati.</title>
        <authorList>
            <person name="Zhong Y."/>
            <person name="Liu S."/>
            <person name="Liu Y."/>
        </authorList>
    </citation>
    <scope>NUCLEOTIDE SEQUENCE</scope>
    <source>
        <strain evidence="1">ZJU_SS_LIU_2023</strain>
    </source>
</reference>
<sequence length="429" mass="49155">MADDDEPLVTITGPALAMLLYENNTIMDQFGFLLGDVQVFVSTKVTDFDRDIEHRKLQINIKSIVAYPISAPFHDRIGQVDRGMVKKFLGDSFDRVVGWYHHRDNFPINVRSARDCVMHRHLSELFSNDLLPKYNFLFYNLTFGESESSGTLKWKQLLYRAENARFKPLSFKIINLGADATRPDGTDYKPIPQISSGTKDAFDQIYNEISNDLQRVQPGINAVNLVQKAAEAYLLKKLLPLIHESDRKLFALEQEVFEIRNKKFREEFENGPWGLAYKMQKMKMDPKQNPKSQDSDSDENMFDSPGGKSTEASSSSRLNTNRSGETKDGSCMMKPQTSDCEFMLTSVRNIFNYLRDNDFESKIRKRSRESDEGIIHCTETSESKIDKRTPLRRSESVPENSVPVRRPGPKSSKINSKWSQSMKDAGDFH</sequence>
<dbReference type="EMBL" id="CM056741">
    <property type="protein sequence ID" value="KAJ8686942.1"/>
    <property type="molecule type" value="Genomic_DNA"/>
</dbReference>